<evidence type="ECO:0000256" key="2">
    <source>
        <dbReference type="RuleBase" id="RU003793"/>
    </source>
</evidence>
<dbReference type="PANTHER" id="PTHR30487">
    <property type="entry name" value="TYPE 4 PREPILIN-LIKE PROTEINS LEADER PEPTIDE-PROCESSING ENZYME"/>
    <property type="match status" value="1"/>
</dbReference>
<dbReference type="HOGENOM" id="CLU_1203332_0_0_6"/>
<evidence type="ECO:0000313" key="5">
    <source>
        <dbReference type="EMBL" id="CAX58261.1"/>
    </source>
</evidence>
<keyword evidence="6" id="KW-1185">Reference proteome</keyword>
<accession>D8MN54</accession>
<name>D8MN54_ERWBE</name>
<dbReference type="MEROPS" id="A24.003"/>
<dbReference type="InterPro" id="IPR014032">
    <property type="entry name" value="Peptidase_A24A_bac"/>
</dbReference>
<feature type="transmembrane region" description="Helical" evidence="3">
    <location>
        <begin position="134"/>
        <end position="154"/>
    </location>
</feature>
<proteinExistence type="inferred from homology"/>
<dbReference type="InterPro" id="IPR050882">
    <property type="entry name" value="Prepilin_peptidase/N-MTase"/>
</dbReference>
<dbReference type="GO" id="GO:0006465">
    <property type="term" value="P:signal peptide processing"/>
    <property type="evidence" value="ECO:0007669"/>
    <property type="project" value="TreeGrafter"/>
</dbReference>
<sequence length="230" mass="24304">MVEALQGSGQLWASGVWLTTGLIGAMMGSLVWLLSGWLPAKIRGVSFEISRENIPGFWLLPTLCCGISLLVAAVLPARLLPASLLLSWILLALIVIDLRYLLLPDVLTLALLWLGLLGNVAGVISSALLTEAVLGAAAGFTVLALLSYGYRMVCKKEGLGLGDAKLLAALGAWLGVYWLPILVLMASLASLIALGIMQWVSGRPLRDPFPFGAALAVSGWLLFICNPVVA</sequence>
<feature type="domain" description="Prepilin type IV endopeptidase peptidase" evidence="4">
    <location>
        <begin position="84"/>
        <end position="192"/>
    </location>
</feature>
<keyword evidence="3" id="KW-0812">Transmembrane</keyword>
<dbReference type="AlphaFoldDB" id="D8MN54"/>
<comment type="similarity">
    <text evidence="1 2">Belongs to the peptidase A24 family.</text>
</comment>
<gene>
    <name evidence="5" type="ordered locus">EbC_07300</name>
</gene>
<dbReference type="eggNOG" id="COG1989">
    <property type="taxonomic scope" value="Bacteria"/>
</dbReference>
<feature type="transmembrane region" description="Helical" evidence="3">
    <location>
        <begin position="109"/>
        <end position="128"/>
    </location>
</feature>
<feature type="transmembrane region" description="Helical" evidence="3">
    <location>
        <begin position="82"/>
        <end position="102"/>
    </location>
</feature>
<dbReference type="KEGG" id="ebi:EbC_07300"/>
<keyword evidence="5" id="KW-0378">Hydrolase</keyword>
<dbReference type="Gene3D" id="1.20.120.1220">
    <property type="match status" value="1"/>
</dbReference>
<dbReference type="Proteomes" id="UP000008793">
    <property type="component" value="Chromosome"/>
</dbReference>
<dbReference type="InterPro" id="IPR000045">
    <property type="entry name" value="Prepilin_IV_endopep_pep"/>
</dbReference>
<dbReference type="PANTHER" id="PTHR30487:SF0">
    <property type="entry name" value="PREPILIN LEADER PEPTIDASE_N-METHYLTRANSFERASE-RELATED"/>
    <property type="match status" value="1"/>
</dbReference>
<feature type="transmembrane region" description="Helical" evidence="3">
    <location>
        <begin position="56"/>
        <end position="76"/>
    </location>
</feature>
<organism evidence="6">
    <name type="scientific">Erwinia billingiae (strain Eb661)</name>
    <dbReference type="NCBI Taxonomy" id="634500"/>
    <lineage>
        <taxon>Bacteria</taxon>
        <taxon>Pseudomonadati</taxon>
        <taxon>Pseudomonadota</taxon>
        <taxon>Gammaproteobacteria</taxon>
        <taxon>Enterobacterales</taxon>
        <taxon>Erwiniaceae</taxon>
        <taxon>Erwinia</taxon>
    </lineage>
</organism>
<reference evidence="5 6" key="1">
    <citation type="journal article" date="2010" name="BMC Genomics">
        <title>Genome comparison of the epiphytic bacteria Erwinia billingiae and E. tasmaniensis with the pear pathogen E. pyrifoliae.</title>
        <authorList>
            <person name="Kube M."/>
            <person name="Migdoll A.M."/>
            <person name="Gehring I."/>
            <person name="Heitmann K."/>
            <person name="Mayer Y."/>
            <person name="Kuhl H."/>
            <person name="Knaust F."/>
            <person name="Geider K."/>
            <person name="Reinhardt R."/>
        </authorList>
    </citation>
    <scope>NUCLEOTIDE SEQUENCE [LARGE SCALE GENOMIC DNA]</scope>
    <source>
        <strain evidence="5 6">Eb661</strain>
    </source>
</reference>
<protein>
    <submittedName>
        <fullName evidence="5">Similar to type 4 prepilin peptidase 1</fullName>
        <ecNumber evidence="5">3.4.23.43</ecNumber>
    </submittedName>
</protein>
<dbReference type="GO" id="GO:0004190">
    <property type="term" value="F:aspartic-type endopeptidase activity"/>
    <property type="evidence" value="ECO:0007669"/>
    <property type="project" value="UniProtKB-EC"/>
</dbReference>
<evidence type="ECO:0000259" key="4">
    <source>
        <dbReference type="Pfam" id="PF01478"/>
    </source>
</evidence>
<dbReference type="Pfam" id="PF01478">
    <property type="entry name" value="Peptidase_A24"/>
    <property type="match status" value="1"/>
</dbReference>
<dbReference type="EC" id="3.4.23.43" evidence="5"/>
<dbReference type="STRING" id="634500.EbC_07300"/>
<feature type="transmembrane region" description="Helical" evidence="3">
    <location>
        <begin position="166"/>
        <end position="197"/>
    </location>
</feature>
<feature type="transmembrane region" description="Helical" evidence="3">
    <location>
        <begin position="12"/>
        <end position="35"/>
    </location>
</feature>
<dbReference type="GO" id="GO:0005886">
    <property type="term" value="C:plasma membrane"/>
    <property type="evidence" value="ECO:0007669"/>
    <property type="project" value="TreeGrafter"/>
</dbReference>
<evidence type="ECO:0000313" key="6">
    <source>
        <dbReference type="Proteomes" id="UP000008793"/>
    </source>
</evidence>
<dbReference type="PRINTS" id="PR00864">
    <property type="entry name" value="PREPILNPTASE"/>
</dbReference>
<keyword evidence="3" id="KW-1133">Transmembrane helix</keyword>
<evidence type="ECO:0000256" key="3">
    <source>
        <dbReference type="SAM" id="Phobius"/>
    </source>
</evidence>
<feature type="transmembrane region" description="Helical" evidence="3">
    <location>
        <begin position="209"/>
        <end position="229"/>
    </location>
</feature>
<evidence type="ECO:0000256" key="1">
    <source>
        <dbReference type="ARBA" id="ARBA00005801"/>
    </source>
</evidence>
<dbReference type="EMBL" id="FP236843">
    <property type="protein sequence ID" value="CAX58261.1"/>
    <property type="molecule type" value="Genomic_DNA"/>
</dbReference>
<keyword evidence="3" id="KW-0472">Membrane</keyword>